<evidence type="ECO:0000259" key="7">
    <source>
        <dbReference type="Pfam" id="PF00482"/>
    </source>
</evidence>
<dbReference type="InterPro" id="IPR018076">
    <property type="entry name" value="T2SS_GspF_dom"/>
</dbReference>
<evidence type="ECO:0000256" key="6">
    <source>
        <dbReference type="SAM" id="Phobius"/>
    </source>
</evidence>
<evidence type="ECO:0000256" key="5">
    <source>
        <dbReference type="ARBA" id="ARBA00023136"/>
    </source>
</evidence>
<evidence type="ECO:0000256" key="4">
    <source>
        <dbReference type="ARBA" id="ARBA00022989"/>
    </source>
</evidence>
<gene>
    <name evidence="8" type="ORF">GTP77_23610</name>
</gene>
<dbReference type="Gene3D" id="1.20.81.30">
    <property type="entry name" value="Type II secretion system (T2SS), domain F"/>
    <property type="match status" value="1"/>
</dbReference>
<keyword evidence="2" id="KW-1003">Cell membrane</keyword>
<name>A0A7X4KPW7_9BURK</name>
<protein>
    <submittedName>
        <fullName evidence="8">Pilus assembly protein TadB</fullName>
    </submittedName>
</protein>
<feature type="transmembrane region" description="Helical" evidence="6">
    <location>
        <begin position="101"/>
        <end position="122"/>
    </location>
</feature>
<keyword evidence="9" id="KW-1185">Reference proteome</keyword>
<feature type="transmembrane region" description="Helical" evidence="6">
    <location>
        <begin position="273"/>
        <end position="292"/>
    </location>
</feature>
<dbReference type="EMBL" id="WWCU01000035">
    <property type="protein sequence ID" value="MYN10315.1"/>
    <property type="molecule type" value="Genomic_DNA"/>
</dbReference>
<feature type="transmembrane region" description="Helical" evidence="6">
    <location>
        <begin position="307"/>
        <end position="326"/>
    </location>
</feature>
<feature type="transmembrane region" description="Helical" evidence="6">
    <location>
        <begin position="6"/>
        <end position="27"/>
    </location>
</feature>
<dbReference type="AlphaFoldDB" id="A0A7X4KPW7"/>
<evidence type="ECO:0000256" key="2">
    <source>
        <dbReference type="ARBA" id="ARBA00022475"/>
    </source>
</evidence>
<comment type="caution">
    <text evidence="8">The sequence shown here is derived from an EMBL/GenBank/DDBJ whole genome shotgun (WGS) entry which is preliminary data.</text>
</comment>
<organism evidence="8 9">
    <name type="scientific">Pseudoduganella aquatica</name>
    <dbReference type="NCBI Taxonomy" id="2660641"/>
    <lineage>
        <taxon>Bacteria</taxon>
        <taxon>Pseudomonadati</taxon>
        <taxon>Pseudomonadota</taxon>
        <taxon>Betaproteobacteria</taxon>
        <taxon>Burkholderiales</taxon>
        <taxon>Oxalobacteraceae</taxon>
        <taxon>Telluria group</taxon>
        <taxon>Pseudoduganella</taxon>
    </lineage>
</organism>
<evidence type="ECO:0000256" key="3">
    <source>
        <dbReference type="ARBA" id="ARBA00022692"/>
    </source>
</evidence>
<dbReference type="GO" id="GO:0005886">
    <property type="term" value="C:plasma membrane"/>
    <property type="evidence" value="ECO:0007669"/>
    <property type="project" value="UniProtKB-SubCell"/>
</dbReference>
<dbReference type="InterPro" id="IPR042094">
    <property type="entry name" value="T2SS_GspF_sf"/>
</dbReference>
<keyword evidence="5 6" id="KW-0472">Membrane</keyword>
<feature type="transmembrane region" description="Helical" evidence="6">
    <location>
        <begin position="128"/>
        <end position="145"/>
    </location>
</feature>
<dbReference type="RefSeq" id="WP_161074606.1">
    <property type="nucleotide sequence ID" value="NZ_WWCU01000035.1"/>
</dbReference>
<accession>A0A7X4KPW7</accession>
<sequence length="330" mass="36060">MDLVFSAFAVLLFAAVILLIEGAWLWWSGTHGGGARRIARRLELMAARGEDGALAPRVTILKQRRYSAAPWLEALLRRPRLLPLAVLLDRLLLQAGMGWSVARLLGVQAGLLLAAAVAPPLAGLPRPAHLLALAAALLAPALLLYRARSARLARLQEQLPEAADFLSRALRAGHSFANVLHMVGNEMPEPIGSEFRTAYEEINYGVPMNEALHNLGARIPLTDLRYLVIAVLIQRESGGNLAELLGNIARMVRARLRLLGQIRVLTAEGRMSAWILGLLPLGAIAMMSLTSYEYSSVLWTDPGGVKMLWYGAGAMLAGLLWMRQLIRIRL</sequence>
<evidence type="ECO:0000313" key="8">
    <source>
        <dbReference type="EMBL" id="MYN10315.1"/>
    </source>
</evidence>
<feature type="domain" description="Type II secretion system protein GspF" evidence="7">
    <location>
        <begin position="163"/>
        <end position="287"/>
    </location>
</feature>
<keyword evidence="3 6" id="KW-0812">Transmembrane</keyword>
<reference evidence="8 9" key="1">
    <citation type="submission" date="2019-12" db="EMBL/GenBank/DDBJ databases">
        <title>Novel species isolated from a subtropical stream in China.</title>
        <authorList>
            <person name="Lu H."/>
        </authorList>
    </citation>
    <scope>NUCLEOTIDE SEQUENCE [LARGE SCALE GENOMIC DNA]</scope>
    <source>
        <strain evidence="8 9">FT127W</strain>
    </source>
</reference>
<dbReference type="Proteomes" id="UP000450676">
    <property type="component" value="Unassembled WGS sequence"/>
</dbReference>
<dbReference type="PANTHER" id="PTHR35007:SF1">
    <property type="entry name" value="PILUS ASSEMBLY PROTEIN"/>
    <property type="match status" value="1"/>
</dbReference>
<comment type="subcellular location">
    <subcellularLocation>
        <location evidence="1">Cell membrane</location>
        <topology evidence="1">Multi-pass membrane protein</topology>
    </subcellularLocation>
</comment>
<proteinExistence type="predicted"/>
<keyword evidence="4 6" id="KW-1133">Transmembrane helix</keyword>
<evidence type="ECO:0000256" key="1">
    <source>
        <dbReference type="ARBA" id="ARBA00004651"/>
    </source>
</evidence>
<evidence type="ECO:0000313" key="9">
    <source>
        <dbReference type="Proteomes" id="UP000450676"/>
    </source>
</evidence>
<dbReference type="Pfam" id="PF00482">
    <property type="entry name" value="T2SSF"/>
    <property type="match status" value="1"/>
</dbReference>
<dbReference type="PANTHER" id="PTHR35007">
    <property type="entry name" value="INTEGRAL MEMBRANE PROTEIN-RELATED"/>
    <property type="match status" value="1"/>
</dbReference>